<comment type="caution">
    <text evidence="4">The sequence shown here is derived from an EMBL/GenBank/DDBJ whole genome shotgun (WGS) entry which is preliminary data.</text>
</comment>
<evidence type="ECO:0000256" key="3">
    <source>
        <dbReference type="SAM" id="MobiDB-lite"/>
    </source>
</evidence>
<feature type="compositionally biased region" description="Basic and acidic residues" evidence="3">
    <location>
        <begin position="182"/>
        <end position="198"/>
    </location>
</feature>
<organism evidence="4 5">
    <name type="scientific">Massariosphaeria phaeospora</name>
    <dbReference type="NCBI Taxonomy" id="100035"/>
    <lineage>
        <taxon>Eukaryota</taxon>
        <taxon>Fungi</taxon>
        <taxon>Dikarya</taxon>
        <taxon>Ascomycota</taxon>
        <taxon>Pezizomycotina</taxon>
        <taxon>Dothideomycetes</taxon>
        <taxon>Pleosporomycetidae</taxon>
        <taxon>Pleosporales</taxon>
        <taxon>Pleosporales incertae sedis</taxon>
        <taxon>Massariosphaeria</taxon>
    </lineage>
</organism>
<proteinExistence type="inferred from homology"/>
<dbReference type="SMART" id="SM00784">
    <property type="entry name" value="SPT2"/>
    <property type="match status" value="1"/>
</dbReference>
<evidence type="ECO:0000313" key="5">
    <source>
        <dbReference type="Proteomes" id="UP000481861"/>
    </source>
</evidence>
<dbReference type="EMBL" id="JAADJZ010000005">
    <property type="protein sequence ID" value="KAF2874861.1"/>
    <property type="molecule type" value="Genomic_DNA"/>
</dbReference>
<sequence>MSTRITDLLQEINPGTATLSPVPASKPTQPIVGPNPAPRPVTNANGAAPNPMLKRKASGQVEGAQVKIQRKDVAVLPHRPNGPTRPKSTQDVAAPKPSALPAAVPYRGTAGLNAGRVTTVAKKPPPGTSQAVPAKVPVVASKTAMVAPTVGASPAPTKRNNYAAMMAKAKVVQETKPAPPPLKHEPTKILTKKEREALRAGANASNAAAKGKKPGTSGLARSAGPKVDAVKEKRKPAELGYQGTARPTKKPAELAYRGTAKPSTIAGPAGKTGSSTAAKAKAKSASGRYGGYASWSDDEMAEEEDEDDYESDVSDMEGGLWDVEEEETLALKVAKKEDALALAEENELKRQKEEKRRKLEQLAAKAKRRY</sequence>
<evidence type="ECO:0000256" key="2">
    <source>
        <dbReference type="ARBA" id="ARBA00023054"/>
    </source>
</evidence>
<protein>
    <recommendedName>
        <fullName evidence="6">SPT2 chromatin protein-domain-containing protein</fullName>
    </recommendedName>
</protein>
<feature type="compositionally biased region" description="Basic and acidic residues" evidence="3">
    <location>
        <begin position="346"/>
        <end position="360"/>
    </location>
</feature>
<name>A0A7C8MED2_9PLEO</name>
<dbReference type="AlphaFoldDB" id="A0A7C8MED2"/>
<comment type="similarity">
    <text evidence="1">Belongs to the SPT2 family.</text>
</comment>
<dbReference type="OrthoDB" id="5430658at2759"/>
<dbReference type="InterPro" id="IPR013256">
    <property type="entry name" value="Chromatin_SPT2"/>
</dbReference>
<evidence type="ECO:0000313" key="4">
    <source>
        <dbReference type="EMBL" id="KAF2874861.1"/>
    </source>
</evidence>
<accession>A0A7C8MED2</accession>
<feature type="region of interest" description="Disordered" evidence="3">
    <location>
        <begin position="345"/>
        <end position="370"/>
    </location>
</feature>
<evidence type="ECO:0008006" key="6">
    <source>
        <dbReference type="Google" id="ProtNLM"/>
    </source>
</evidence>
<feature type="compositionally biased region" description="Acidic residues" evidence="3">
    <location>
        <begin position="296"/>
        <end position="315"/>
    </location>
</feature>
<feature type="region of interest" description="Disordered" evidence="3">
    <location>
        <begin position="173"/>
        <end position="318"/>
    </location>
</feature>
<keyword evidence="5" id="KW-1185">Reference proteome</keyword>
<feature type="compositionally biased region" description="Basic and acidic residues" evidence="3">
    <location>
        <begin position="228"/>
        <end position="237"/>
    </location>
</feature>
<dbReference type="Proteomes" id="UP000481861">
    <property type="component" value="Unassembled WGS sequence"/>
</dbReference>
<feature type="compositionally biased region" description="Low complexity" evidence="3">
    <location>
        <begin position="200"/>
        <end position="209"/>
    </location>
</feature>
<feature type="compositionally biased region" description="Low complexity" evidence="3">
    <location>
        <begin position="269"/>
        <end position="287"/>
    </location>
</feature>
<reference evidence="4 5" key="1">
    <citation type="submission" date="2020-01" db="EMBL/GenBank/DDBJ databases">
        <authorList>
            <consortium name="DOE Joint Genome Institute"/>
            <person name="Haridas S."/>
            <person name="Albert R."/>
            <person name="Binder M."/>
            <person name="Bloem J."/>
            <person name="Labutti K."/>
            <person name="Salamov A."/>
            <person name="Andreopoulos B."/>
            <person name="Baker S.E."/>
            <person name="Barry K."/>
            <person name="Bills G."/>
            <person name="Bluhm B.H."/>
            <person name="Cannon C."/>
            <person name="Castanera R."/>
            <person name="Culley D.E."/>
            <person name="Daum C."/>
            <person name="Ezra D."/>
            <person name="Gonzalez J.B."/>
            <person name="Henrissat B."/>
            <person name="Kuo A."/>
            <person name="Liang C."/>
            <person name="Lipzen A."/>
            <person name="Lutzoni F."/>
            <person name="Magnuson J."/>
            <person name="Mondo S."/>
            <person name="Nolan M."/>
            <person name="Ohm R."/>
            <person name="Pangilinan J."/>
            <person name="Park H.-J.H."/>
            <person name="Ramirez L."/>
            <person name="Alfaro M."/>
            <person name="Sun H."/>
            <person name="Tritt A."/>
            <person name="Yoshinaga Y."/>
            <person name="Zwiers L.-H.L."/>
            <person name="Turgeon B.G."/>
            <person name="Goodwin S.B."/>
            <person name="Spatafora J.W."/>
            <person name="Crous P.W."/>
            <person name="Grigoriev I.V."/>
        </authorList>
    </citation>
    <scope>NUCLEOTIDE SEQUENCE [LARGE SCALE GENOMIC DNA]</scope>
    <source>
        <strain evidence="4 5">CBS 611.86</strain>
    </source>
</reference>
<evidence type="ECO:0000256" key="1">
    <source>
        <dbReference type="ARBA" id="ARBA00006461"/>
    </source>
</evidence>
<dbReference type="Pfam" id="PF08243">
    <property type="entry name" value="SPT2"/>
    <property type="match status" value="1"/>
</dbReference>
<keyword evidence="2" id="KW-0175">Coiled coil</keyword>
<feature type="region of interest" description="Disordered" evidence="3">
    <location>
        <begin position="14"/>
        <end position="103"/>
    </location>
</feature>
<gene>
    <name evidence="4" type="ORF">BDV95DRAFT_591633</name>
</gene>